<dbReference type="EMBL" id="CAAALY010245274">
    <property type="protein sequence ID" value="VEL33164.1"/>
    <property type="molecule type" value="Genomic_DNA"/>
</dbReference>
<dbReference type="GO" id="GO:0016020">
    <property type="term" value="C:membrane"/>
    <property type="evidence" value="ECO:0007669"/>
    <property type="project" value="InterPro"/>
</dbReference>
<comment type="caution">
    <text evidence="1">The sequence shown here is derived from an EMBL/GenBank/DDBJ whole genome shotgun (WGS) entry which is preliminary data.</text>
</comment>
<dbReference type="InterPro" id="IPR015919">
    <property type="entry name" value="Cadherin-like_sf"/>
</dbReference>
<dbReference type="SUPFAM" id="SSF49313">
    <property type="entry name" value="Cadherin-like"/>
    <property type="match status" value="1"/>
</dbReference>
<dbReference type="CDD" id="cd11304">
    <property type="entry name" value="Cadherin_repeat"/>
    <property type="match status" value="1"/>
</dbReference>
<evidence type="ECO:0008006" key="3">
    <source>
        <dbReference type="Google" id="ProtNLM"/>
    </source>
</evidence>
<keyword evidence="2" id="KW-1185">Reference proteome</keyword>
<protein>
    <recommendedName>
        <fullName evidence="3">Cadherin domain-containing protein</fullName>
    </recommendedName>
</protein>
<dbReference type="OrthoDB" id="6252479at2759"/>
<dbReference type="Gene3D" id="2.60.40.60">
    <property type="entry name" value="Cadherins"/>
    <property type="match status" value="1"/>
</dbReference>
<accession>A0A448XBV7</accession>
<name>A0A448XBV7_9PLAT</name>
<dbReference type="AlphaFoldDB" id="A0A448XBV7"/>
<dbReference type="Proteomes" id="UP000784294">
    <property type="component" value="Unassembled WGS sequence"/>
</dbReference>
<organism evidence="1 2">
    <name type="scientific">Protopolystoma xenopodis</name>
    <dbReference type="NCBI Taxonomy" id="117903"/>
    <lineage>
        <taxon>Eukaryota</taxon>
        <taxon>Metazoa</taxon>
        <taxon>Spiralia</taxon>
        <taxon>Lophotrochozoa</taxon>
        <taxon>Platyhelminthes</taxon>
        <taxon>Monogenea</taxon>
        <taxon>Polyopisthocotylea</taxon>
        <taxon>Polystomatidea</taxon>
        <taxon>Polystomatidae</taxon>
        <taxon>Protopolystoma</taxon>
    </lineage>
</organism>
<reference evidence="1" key="1">
    <citation type="submission" date="2018-11" db="EMBL/GenBank/DDBJ databases">
        <authorList>
            <consortium name="Pathogen Informatics"/>
        </authorList>
    </citation>
    <scope>NUCLEOTIDE SEQUENCE</scope>
</reference>
<dbReference type="GO" id="GO:0005509">
    <property type="term" value="F:calcium ion binding"/>
    <property type="evidence" value="ECO:0007669"/>
    <property type="project" value="InterPro"/>
</dbReference>
<gene>
    <name evidence="1" type="ORF">PXEA_LOCUS26604</name>
</gene>
<evidence type="ECO:0000313" key="1">
    <source>
        <dbReference type="EMBL" id="VEL33164.1"/>
    </source>
</evidence>
<evidence type="ECO:0000313" key="2">
    <source>
        <dbReference type="Proteomes" id="UP000784294"/>
    </source>
</evidence>
<proteinExistence type="predicted"/>
<sequence>MLDINDCPPEFEMTSYNFTIIEDFGRNFSGPRIVGRVLATDNDLGINGTVNYRILSINHPFEVGDSK</sequence>